<dbReference type="EMBL" id="CAADIA010000009">
    <property type="protein sequence ID" value="VFR36025.1"/>
    <property type="molecule type" value="Genomic_DNA"/>
</dbReference>
<gene>
    <name evidence="3" type="ORF">ANK1_3574</name>
    <name evidence="5" type="ORF">ANK2_3574</name>
    <name evidence="2" type="ORF">BER1_3754</name>
    <name evidence="4" type="ORF">BER2_3723</name>
    <name evidence="7" type="ORF">ISE1_3585</name>
    <name evidence="6" type="ORF">ISE2_3566</name>
</gene>
<dbReference type="AlphaFoldDB" id="A0A484S8T9"/>
<organism evidence="5">
    <name type="scientific">plant metagenome</name>
    <dbReference type="NCBI Taxonomy" id="1297885"/>
    <lineage>
        <taxon>unclassified sequences</taxon>
        <taxon>metagenomes</taxon>
        <taxon>organismal metagenomes</taxon>
    </lineage>
</organism>
<evidence type="ECO:0000313" key="7">
    <source>
        <dbReference type="EMBL" id="VFR87257.1"/>
    </source>
</evidence>
<evidence type="ECO:0000256" key="1">
    <source>
        <dbReference type="SAM" id="MobiDB-lite"/>
    </source>
</evidence>
<evidence type="ECO:0000313" key="2">
    <source>
        <dbReference type="EMBL" id="VFR32846.1"/>
    </source>
</evidence>
<sequence length="77" mass="7469">MLPPKGAAFCLGAALLQKGLDTPCRPQGPPLQAGPPFGNGHPARLGQADLQGHSSGSDAPPPGPSTTKGQPGAGAGH</sequence>
<dbReference type="EMBL" id="CAADIN010000010">
    <property type="protein sequence ID" value="VFR84070.1"/>
    <property type="molecule type" value="Genomic_DNA"/>
</dbReference>
<proteinExistence type="predicted"/>
<reference evidence="5" key="1">
    <citation type="submission" date="2019-03" db="EMBL/GenBank/DDBJ databases">
        <authorList>
            <person name="Danneels B."/>
        </authorList>
    </citation>
    <scope>NUCLEOTIDE SEQUENCE</scope>
</reference>
<accession>A0A484S8T9</accession>
<protein>
    <submittedName>
        <fullName evidence="5">Uncharacterized protein</fullName>
    </submittedName>
</protein>
<dbReference type="EMBL" id="CAADIH010000037">
    <property type="protein sequence ID" value="VFR50997.1"/>
    <property type="molecule type" value="Genomic_DNA"/>
</dbReference>
<name>A0A484S8T9_9ZZZZ</name>
<evidence type="ECO:0000313" key="5">
    <source>
        <dbReference type="EMBL" id="VFR57679.1"/>
    </source>
</evidence>
<dbReference type="EMBL" id="CAADIM010000029">
    <property type="protein sequence ID" value="VFR87257.1"/>
    <property type="molecule type" value="Genomic_DNA"/>
</dbReference>
<feature type="region of interest" description="Disordered" evidence="1">
    <location>
        <begin position="19"/>
        <end position="77"/>
    </location>
</feature>
<evidence type="ECO:0000313" key="3">
    <source>
        <dbReference type="EMBL" id="VFR36025.1"/>
    </source>
</evidence>
<dbReference type="EMBL" id="CAADIF010000001">
    <property type="protein sequence ID" value="VFR57679.1"/>
    <property type="molecule type" value="Genomic_DNA"/>
</dbReference>
<dbReference type="EMBL" id="CAADIE010000002">
    <property type="protein sequence ID" value="VFR32846.1"/>
    <property type="molecule type" value="Genomic_DNA"/>
</dbReference>
<evidence type="ECO:0000313" key="6">
    <source>
        <dbReference type="EMBL" id="VFR84070.1"/>
    </source>
</evidence>
<evidence type="ECO:0000313" key="4">
    <source>
        <dbReference type="EMBL" id="VFR50997.1"/>
    </source>
</evidence>